<feature type="domain" description="Type IX secretion system protein PorV" evidence="2">
    <location>
        <begin position="24"/>
        <end position="229"/>
    </location>
</feature>
<feature type="signal peptide" evidence="1">
    <location>
        <begin position="1"/>
        <end position="21"/>
    </location>
</feature>
<dbReference type="Pfam" id="PF19572">
    <property type="entry name" value="PorV"/>
    <property type="match status" value="1"/>
</dbReference>
<gene>
    <name evidence="3" type="ORF">DXB65_08350</name>
</gene>
<comment type="caution">
    <text evidence="3">The sequence shown here is derived from an EMBL/GenBank/DDBJ whole genome shotgun (WGS) entry which is preliminary data.</text>
</comment>
<dbReference type="Gene3D" id="2.40.160.60">
    <property type="entry name" value="Outer membrane protein transport protein (OMPP1/FadL/TodX)"/>
    <property type="match status" value="1"/>
</dbReference>
<reference evidence="3 4" key="1">
    <citation type="submission" date="2018-08" db="EMBL/GenBank/DDBJ databases">
        <title>A genome reference for cultivated species of the human gut microbiota.</title>
        <authorList>
            <person name="Zou Y."/>
            <person name="Xue W."/>
            <person name="Luo G."/>
        </authorList>
    </citation>
    <scope>NUCLEOTIDE SEQUENCE [LARGE SCALE GENOMIC DNA]</scope>
    <source>
        <strain evidence="3 4">OM05-15BH</strain>
    </source>
</reference>
<accession>A0A3E5BFP9</accession>
<feature type="chain" id="PRO_5017574679" description="Type IX secretion system protein PorV domain-containing protein" evidence="1">
    <location>
        <begin position="22"/>
        <end position="309"/>
    </location>
</feature>
<dbReference type="EMBL" id="QSUL01000005">
    <property type="protein sequence ID" value="RGN36408.1"/>
    <property type="molecule type" value="Genomic_DNA"/>
</dbReference>
<proteinExistence type="predicted"/>
<dbReference type="AlphaFoldDB" id="A0A3E5BFP9"/>
<organism evidence="3 4">
    <name type="scientific">Bacteroides oleiciplenus</name>
    <dbReference type="NCBI Taxonomy" id="626931"/>
    <lineage>
        <taxon>Bacteria</taxon>
        <taxon>Pseudomonadati</taxon>
        <taxon>Bacteroidota</taxon>
        <taxon>Bacteroidia</taxon>
        <taxon>Bacteroidales</taxon>
        <taxon>Bacteroidaceae</taxon>
        <taxon>Bacteroides</taxon>
    </lineage>
</organism>
<dbReference type="RefSeq" id="WP_117723919.1">
    <property type="nucleotide sequence ID" value="NZ_QSUL01000005.1"/>
</dbReference>
<dbReference type="SUPFAM" id="SSF56935">
    <property type="entry name" value="Porins"/>
    <property type="match status" value="1"/>
</dbReference>
<evidence type="ECO:0000256" key="1">
    <source>
        <dbReference type="SAM" id="SignalP"/>
    </source>
</evidence>
<dbReference type="InterPro" id="IPR045741">
    <property type="entry name" value="PorV"/>
</dbReference>
<dbReference type="NCBIfam" id="NF033709">
    <property type="entry name" value="PorV_fam"/>
    <property type="match status" value="1"/>
</dbReference>
<evidence type="ECO:0000259" key="2">
    <source>
        <dbReference type="Pfam" id="PF19572"/>
    </source>
</evidence>
<dbReference type="Proteomes" id="UP000260983">
    <property type="component" value="Unassembled WGS sequence"/>
</dbReference>
<name>A0A3E5BFP9_9BACE</name>
<sequence>MKIRNIIIPMALLTAPMFVFGQSRAVPMLEINPDARATAMGGNQYGEAQTMMIYSNPTSILYNEDVWNFSASTQIYPSADEVGRLMFYGASVSRRFGIHGVHAGFRYLGGYSIPMDGGKDLKPADWSVDVAYSLRLFDHFSASVGASFIRSKVFEEASTVAFNVAAYYRNSFNMGINADYVIGINAANMGPNLDYGKKYKKTKLPANFGGGGELGLNLSEKNKLNISLAGQYYYLPEKAKLFTGNVGAEYTYAKMISLRAGYNYAQHDYSHFAFGAGFAYHMFRLDVTHQRGMGGNDVNVTLISLSASF</sequence>
<evidence type="ECO:0000313" key="4">
    <source>
        <dbReference type="Proteomes" id="UP000260983"/>
    </source>
</evidence>
<keyword evidence="1" id="KW-0732">Signal</keyword>
<protein>
    <recommendedName>
        <fullName evidence="2">Type IX secretion system protein PorV domain-containing protein</fullName>
    </recommendedName>
</protein>
<evidence type="ECO:0000313" key="3">
    <source>
        <dbReference type="EMBL" id="RGN36408.1"/>
    </source>
</evidence>